<feature type="transmembrane region" description="Helical" evidence="1">
    <location>
        <begin position="40"/>
        <end position="67"/>
    </location>
</feature>
<feature type="transmembrane region" description="Helical" evidence="1">
    <location>
        <begin position="103"/>
        <end position="124"/>
    </location>
</feature>
<dbReference type="PANTHER" id="PTHR40044:SF1">
    <property type="entry name" value="INTEGRAL MEMBRANE PROTEIN"/>
    <property type="match status" value="1"/>
</dbReference>
<reference evidence="2" key="2">
    <citation type="journal article" date="2021" name="PeerJ">
        <title>Extensive microbial diversity within the chicken gut microbiome revealed by metagenomics and culture.</title>
        <authorList>
            <person name="Gilroy R."/>
            <person name="Ravi A."/>
            <person name="Getino M."/>
            <person name="Pursley I."/>
            <person name="Horton D.L."/>
            <person name="Alikhan N.F."/>
            <person name="Baker D."/>
            <person name="Gharbi K."/>
            <person name="Hall N."/>
            <person name="Watson M."/>
            <person name="Adriaenssens E.M."/>
            <person name="Foster-Nyarko E."/>
            <person name="Jarju S."/>
            <person name="Secka A."/>
            <person name="Antonio M."/>
            <person name="Oren A."/>
            <person name="Chaudhuri R.R."/>
            <person name="La Ragione R."/>
            <person name="Hildebrand F."/>
            <person name="Pallen M.J."/>
        </authorList>
    </citation>
    <scope>NUCLEOTIDE SEQUENCE</scope>
    <source>
        <strain evidence="2">ChiHjej10B9-9673</strain>
    </source>
</reference>
<comment type="caution">
    <text evidence="2">The sequence shown here is derived from an EMBL/GenBank/DDBJ whole genome shotgun (WGS) entry which is preliminary data.</text>
</comment>
<sequence length="171" mass="17969">MKFTPRNLAFAAVVGAAYCALTVLLAPISFGVVQFRVSEALCILPAFMPVTSWGLWIGCALANFFGGYGAPDIVFGSLATLGSALCAAALAKNQPQPLHFGRCILVCAMPVLWNAPIVGAVIAWSTGAFWSALPLTALQLAVEEAGVLFIIGLPLMKLLPRSRAFMSLARA</sequence>
<keyword evidence="1" id="KW-0812">Transmembrane</keyword>
<accession>A0A9D1FE57</accession>
<dbReference type="Pfam" id="PF06177">
    <property type="entry name" value="QueT"/>
    <property type="match status" value="1"/>
</dbReference>
<feature type="transmembrane region" description="Helical" evidence="1">
    <location>
        <begin position="136"/>
        <end position="156"/>
    </location>
</feature>
<proteinExistence type="predicted"/>
<dbReference type="PIRSF" id="PIRSF031501">
    <property type="entry name" value="QueT"/>
    <property type="match status" value="1"/>
</dbReference>
<dbReference type="EMBL" id="DVJK01000105">
    <property type="protein sequence ID" value="HIS66661.1"/>
    <property type="molecule type" value="Genomic_DNA"/>
</dbReference>
<name>A0A9D1FE57_9FIRM</name>
<protein>
    <submittedName>
        <fullName evidence="2">QueT transporter family protein</fullName>
    </submittedName>
</protein>
<evidence type="ECO:0000313" key="3">
    <source>
        <dbReference type="Proteomes" id="UP000824001"/>
    </source>
</evidence>
<dbReference type="InterPro" id="IPR010387">
    <property type="entry name" value="QueT"/>
</dbReference>
<feature type="transmembrane region" description="Helical" evidence="1">
    <location>
        <begin position="12"/>
        <end position="33"/>
    </location>
</feature>
<evidence type="ECO:0000313" key="2">
    <source>
        <dbReference type="EMBL" id="HIS66661.1"/>
    </source>
</evidence>
<gene>
    <name evidence="2" type="ORF">IAC18_03745</name>
</gene>
<dbReference type="Proteomes" id="UP000824001">
    <property type="component" value="Unassembled WGS sequence"/>
</dbReference>
<feature type="transmembrane region" description="Helical" evidence="1">
    <location>
        <begin position="73"/>
        <end position="91"/>
    </location>
</feature>
<reference evidence="2" key="1">
    <citation type="submission" date="2020-10" db="EMBL/GenBank/DDBJ databases">
        <authorList>
            <person name="Gilroy R."/>
        </authorList>
    </citation>
    <scope>NUCLEOTIDE SEQUENCE</scope>
    <source>
        <strain evidence="2">ChiHjej10B9-9673</strain>
    </source>
</reference>
<dbReference type="PANTHER" id="PTHR40044">
    <property type="entry name" value="INTEGRAL MEMBRANE PROTEIN-RELATED"/>
    <property type="match status" value="1"/>
</dbReference>
<evidence type="ECO:0000256" key="1">
    <source>
        <dbReference type="SAM" id="Phobius"/>
    </source>
</evidence>
<keyword evidence="1" id="KW-1133">Transmembrane helix</keyword>
<organism evidence="2 3">
    <name type="scientific">Candidatus Scatomorpha merdipullorum</name>
    <dbReference type="NCBI Taxonomy" id="2840927"/>
    <lineage>
        <taxon>Bacteria</taxon>
        <taxon>Bacillati</taxon>
        <taxon>Bacillota</taxon>
        <taxon>Clostridia</taxon>
        <taxon>Eubacteriales</taxon>
        <taxon>Candidatus Scatomorpha</taxon>
    </lineage>
</organism>
<dbReference type="AlphaFoldDB" id="A0A9D1FE57"/>
<keyword evidence="1" id="KW-0472">Membrane</keyword>